<dbReference type="Gene3D" id="2.40.70.10">
    <property type="entry name" value="Acid Proteases"/>
    <property type="match status" value="1"/>
</dbReference>
<dbReference type="Pfam" id="PF17921">
    <property type="entry name" value="Integrase_H2C2"/>
    <property type="match status" value="1"/>
</dbReference>
<dbReference type="GeneID" id="113497413"/>
<evidence type="ECO:0000256" key="2">
    <source>
        <dbReference type="ARBA" id="ARBA00022679"/>
    </source>
</evidence>
<dbReference type="SUPFAM" id="SSF56672">
    <property type="entry name" value="DNA/RNA polymerases"/>
    <property type="match status" value="1"/>
</dbReference>
<dbReference type="InterPro" id="IPR021109">
    <property type="entry name" value="Peptidase_aspartic_dom_sf"/>
</dbReference>
<dbReference type="RefSeq" id="XP_026732759.1">
    <property type="nucleotide sequence ID" value="XM_026876958.1"/>
</dbReference>
<dbReference type="InterPro" id="IPR000477">
    <property type="entry name" value="RT_dom"/>
</dbReference>
<keyword evidence="13" id="KW-1185">Reference proteome</keyword>
<keyword evidence="8" id="KW-0479">Metal-binding</keyword>
<dbReference type="Pfam" id="PF17917">
    <property type="entry name" value="RT_RNaseH"/>
    <property type="match status" value="1"/>
</dbReference>
<evidence type="ECO:0000256" key="1">
    <source>
        <dbReference type="ARBA" id="ARBA00012493"/>
    </source>
</evidence>
<dbReference type="GO" id="GO:0016787">
    <property type="term" value="F:hydrolase activity"/>
    <property type="evidence" value="ECO:0007669"/>
    <property type="project" value="UniProtKB-KW"/>
</dbReference>
<evidence type="ECO:0000256" key="5">
    <source>
        <dbReference type="ARBA" id="ARBA00022759"/>
    </source>
</evidence>
<sequence length="1295" mass="148149">MSSQLPAMDNFDCEGDSNSLGHRWEKWKRALDIYLLAAGIDKPLKKRAVLLHTAGLAFQEIYYNLPGAHVEETESNDVFKIAVEKLDAYFSPKQSFLYERHIFRLLKQESGEKFEKFLVRLRNQSNKCNFARKDDDLIDQIVEKCSSSDLRKKILKLGDAVTIDQIILEANTIETVERQFQGFQGNSSLDINKIGTRPKNINIRCTRCGSQYHDGNSDKCMAKDKICAKCGYTGHFRSQCRTRQIKRKAIPDARRSHNAKKSKLNDPSSRALNENTTTTSPTKEQTKPIPPNINYVFHIDDDAEIMCQVGGVKVKMLIDSGSKTNIIDDKTWEYLKSNAVGAVNQKKGSDQVFMAYGSKDPLEVLGSFESTIAIGPEKQSAKFYVIKNGTRNLLGKETAMRLKILKLGVSINSLDTETDTFPKFKDVQLDIAIDKSVTPICQPYRRVPIPLENKINDKIAKFVKQDIIEPVDKASSWVSPLVPILKADGDVRLCVDMRCANKAILRENHPLPTMTQLLPKLHKARVFSKLDIKDAFHQVEIKEGCRDITTFITSKGLFRYKRLMFGISCAPEHFQKILERMLLSCEGVINFIDDIIVFGSSAEQHNARLQKVMHTLKQNGVLLNKNKCMLNKSKIEFLGHELSSEGIQPLNKYVKTIASFREPKSVEEVQSFLGLVNYIGKWIPNLATVTEPIREVLRHKLSKHADISEFWKNRQANAFAELKRSLSNLRTLGFYDPHDKTQVIADASPVGLGAVLIQYDLHGPRVIAYGHKSLSEVEKRYCQTEKEALALVWAIEHFSMYLYGLKEFELVTDHKPLEVIFGPRSKPCARIERWVLRLQSYNYKVVYCSGKNTIADSLSRLCPNQNSQPYDDGHHVNQIVQFARPLAVSTEDIISESIKDVEIQLVKVGLSDKRWDPKVNNYKLFENELWVHEDILLRGNKIVIPRNLRKQVLTSAHEGHPGIVAMKGRLRTKVWWPKLDKDAESMVKSCQSCTLVSGPSPPEPMKRRELPSQPWVDIAVDFLGPLPSGHHLFVIIDYFSRYKEIKVMKSITSQETIAVLKEIFSRLGVPVSMTSDNGRQFTSEEFKSFCLEFGIKLYHSIPYFPQQNGEVERQNRDIIKRLKISQCQRSDWKDDLLSYLMMYNSTPHSTTGKTPSELFFNRQFRDKIPSVVDVENRQVNFEVYDRDKMMKEKGKIREDRKRKARNNDISIGEKVYVKNLIKENKLTPNFSPTPHTVISASGGDINIRNDETGQELRRNIIHLKRVQGQWKIHNQEEDENYESKHSSGMETDEEE</sequence>
<dbReference type="FunFam" id="3.30.420.10:FF:000063">
    <property type="entry name" value="Retrovirus-related Pol polyprotein from transposon 297-like Protein"/>
    <property type="match status" value="1"/>
</dbReference>
<dbReference type="InterPro" id="IPR012337">
    <property type="entry name" value="RNaseH-like_sf"/>
</dbReference>
<dbReference type="GO" id="GO:0003964">
    <property type="term" value="F:RNA-directed DNA polymerase activity"/>
    <property type="evidence" value="ECO:0007669"/>
    <property type="project" value="UniProtKB-KW"/>
</dbReference>
<dbReference type="GO" id="GO:0042575">
    <property type="term" value="C:DNA polymerase complex"/>
    <property type="evidence" value="ECO:0007669"/>
    <property type="project" value="UniProtKB-ARBA"/>
</dbReference>
<dbReference type="GO" id="GO:0015074">
    <property type="term" value="P:DNA integration"/>
    <property type="evidence" value="ECO:0007669"/>
    <property type="project" value="InterPro"/>
</dbReference>
<evidence type="ECO:0000256" key="8">
    <source>
        <dbReference type="PROSITE-ProRule" id="PRU00047"/>
    </source>
</evidence>
<accession>A0A7E5VWQ5</accession>
<protein>
    <recommendedName>
        <fullName evidence="1">RNA-directed DNA polymerase</fullName>
        <ecNumber evidence="1">2.7.7.49</ecNumber>
    </recommendedName>
</protein>
<reference evidence="14" key="1">
    <citation type="submission" date="2025-08" db="UniProtKB">
        <authorList>
            <consortium name="RefSeq"/>
        </authorList>
    </citation>
    <scope>IDENTIFICATION</scope>
</reference>
<organism evidence="13 14">
    <name type="scientific">Trichoplusia ni</name>
    <name type="common">Cabbage looper</name>
    <dbReference type="NCBI Taxonomy" id="7111"/>
    <lineage>
        <taxon>Eukaryota</taxon>
        <taxon>Metazoa</taxon>
        <taxon>Ecdysozoa</taxon>
        <taxon>Arthropoda</taxon>
        <taxon>Hexapoda</taxon>
        <taxon>Insecta</taxon>
        <taxon>Pterygota</taxon>
        <taxon>Neoptera</taxon>
        <taxon>Endopterygota</taxon>
        <taxon>Lepidoptera</taxon>
        <taxon>Glossata</taxon>
        <taxon>Ditrysia</taxon>
        <taxon>Noctuoidea</taxon>
        <taxon>Noctuidae</taxon>
        <taxon>Plusiinae</taxon>
        <taxon>Trichoplusia</taxon>
    </lineage>
</organism>
<feature type="domain" description="Integrase catalytic" evidence="12">
    <location>
        <begin position="1010"/>
        <end position="1163"/>
    </location>
</feature>
<keyword evidence="5" id="KW-0255">Endonuclease</keyword>
<dbReference type="GO" id="GO:0004519">
    <property type="term" value="F:endonuclease activity"/>
    <property type="evidence" value="ECO:0007669"/>
    <property type="project" value="UniProtKB-KW"/>
</dbReference>
<evidence type="ECO:0000313" key="13">
    <source>
        <dbReference type="Proteomes" id="UP000322000"/>
    </source>
</evidence>
<dbReference type="InterPro" id="IPR036397">
    <property type="entry name" value="RNaseH_sf"/>
</dbReference>
<keyword evidence="7" id="KW-0695">RNA-directed DNA polymerase</keyword>
<dbReference type="KEGG" id="tnl:113497413"/>
<feature type="domain" description="Reverse transcriptase" evidence="11">
    <location>
        <begin position="465"/>
        <end position="642"/>
    </location>
</feature>
<evidence type="ECO:0000259" key="11">
    <source>
        <dbReference type="PROSITE" id="PS50878"/>
    </source>
</evidence>
<evidence type="ECO:0000259" key="10">
    <source>
        <dbReference type="PROSITE" id="PS50158"/>
    </source>
</evidence>
<dbReference type="Proteomes" id="UP000322000">
    <property type="component" value="Chromosome 9"/>
</dbReference>
<evidence type="ECO:0000259" key="12">
    <source>
        <dbReference type="PROSITE" id="PS50994"/>
    </source>
</evidence>
<dbReference type="Gene3D" id="3.30.70.270">
    <property type="match status" value="2"/>
</dbReference>
<name>A0A7E5VWQ5_TRINI</name>
<dbReference type="Pfam" id="PF00665">
    <property type="entry name" value="rve"/>
    <property type="match status" value="1"/>
</dbReference>
<dbReference type="Gene3D" id="3.30.420.10">
    <property type="entry name" value="Ribonuclease H-like superfamily/Ribonuclease H"/>
    <property type="match status" value="1"/>
</dbReference>
<dbReference type="SUPFAM" id="SSF50630">
    <property type="entry name" value="Acid proteases"/>
    <property type="match status" value="1"/>
</dbReference>
<dbReference type="CDD" id="cd09274">
    <property type="entry name" value="RNase_HI_RT_Ty3"/>
    <property type="match status" value="1"/>
</dbReference>
<keyword evidence="8" id="KW-0862">Zinc</keyword>
<dbReference type="InterPro" id="IPR041588">
    <property type="entry name" value="Integrase_H2C2"/>
</dbReference>
<dbReference type="PROSITE" id="PS50994">
    <property type="entry name" value="INTEGRASE"/>
    <property type="match status" value="1"/>
</dbReference>
<dbReference type="InterPro" id="IPR043128">
    <property type="entry name" value="Rev_trsase/Diguanyl_cyclase"/>
</dbReference>
<feature type="domain" description="CCHC-type" evidence="10">
    <location>
        <begin position="227"/>
        <end position="241"/>
    </location>
</feature>
<dbReference type="PROSITE" id="PS50878">
    <property type="entry name" value="RT_POL"/>
    <property type="match status" value="1"/>
</dbReference>
<dbReference type="InterPro" id="IPR001584">
    <property type="entry name" value="Integrase_cat-core"/>
</dbReference>
<dbReference type="OrthoDB" id="10068564at2759"/>
<keyword evidence="3" id="KW-0548">Nucleotidyltransferase</keyword>
<dbReference type="FunFam" id="1.10.340.70:FF:000003">
    <property type="entry name" value="Protein CBG25708"/>
    <property type="match status" value="1"/>
</dbReference>
<dbReference type="SUPFAM" id="SSF53098">
    <property type="entry name" value="Ribonuclease H-like"/>
    <property type="match status" value="1"/>
</dbReference>
<dbReference type="PANTHER" id="PTHR37984:SF11">
    <property type="entry name" value="INTEGRASE CATALYTIC DOMAIN-CONTAINING PROTEIN"/>
    <property type="match status" value="1"/>
</dbReference>
<keyword evidence="8" id="KW-0863">Zinc-finger</keyword>
<dbReference type="EC" id="2.7.7.49" evidence="1"/>
<keyword evidence="2" id="KW-0808">Transferase</keyword>
<evidence type="ECO:0000256" key="6">
    <source>
        <dbReference type="ARBA" id="ARBA00022801"/>
    </source>
</evidence>
<dbReference type="Gene3D" id="1.10.340.70">
    <property type="match status" value="1"/>
</dbReference>
<dbReference type="PROSITE" id="PS50158">
    <property type="entry name" value="ZF_CCHC"/>
    <property type="match status" value="1"/>
</dbReference>
<dbReference type="InterPro" id="IPR050951">
    <property type="entry name" value="Retrovirus_Pol_polyprotein"/>
</dbReference>
<evidence type="ECO:0000256" key="3">
    <source>
        <dbReference type="ARBA" id="ARBA00022695"/>
    </source>
</evidence>
<dbReference type="Gene3D" id="3.10.10.10">
    <property type="entry name" value="HIV Type 1 Reverse Transcriptase, subunit A, domain 1"/>
    <property type="match status" value="1"/>
</dbReference>
<feature type="region of interest" description="Disordered" evidence="9">
    <location>
        <begin position="246"/>
        <end position="289"/>
    </location>
</feature>
<dbReference type="GO" id="GO:0008270">
    <property type="term" value="F:zinc ion binding"/>
    <property type="evidence" value="ECO:0007669"/>
    <property type="project" value="UniProtKB-KW"/>
</dbReference>
<proteinExistence type="predicted"/>
<dbReference type="InterPro" id="IPR043502">
    <property type="entry name" value="DNA/RNA_pol_sf"/>
</dbReference>
<dbReference type="InParanoid" id="A0A7E5VWQ5"/>
<evidence type="ECO:0000256" key="4">
    <source>
        <dbReference type="ARBA" id="ARBA00022722"/>
    </source>
</evidence>
<dbReference type="CDD" id="cd01647">
    <property type="entry name" value="RT_LTR"/>
    <property type="match status" value="1"/>
</dbReference>
<keyword evidence="6" id="KW-0378">Hydrolase</keyword>
<evidence type="ECO:0000256" key="7">
    <source>
        <dbReference type="ARBA" id="ARBA00022918"/>
    </source>
</evidence>
<feature type="compositionally biased region" description="Low complexity" evidence="9">
    <location>
        <begin position="273"/>
        <end position="283"/>
    </location>
</feature>
<evidence type="ECO:0000256" key="9">
    <source>
        <dbReference type="SAM" id="MobiDB-lite"/>
    </source>
</evidence>
<dbReference type="GO" id="GO:0003676">
    <property type="term" value="F:nucleic acid binding"/>
    <property type="evidence" value="ECO:0007669"/>
    <property type="project" value="InterPro"/>
</dbReference>
<evidence type="ECO:0000313" key="14">
    <source>
        <dbReference type="RefSeq" id="XP_026732759.1"/>
    </source>
</evidence>
<dbReference type="PANTHER" id="PTHR37984">
    <property type="entry name" value="PROTEIN CBG26694"/>
    <property type="match status" value="1"/>
</dbReference>
<keyword evidence="4" id="KW-0540">Nuclease</keyword>
<dbReference type="InterPro" id="IPR001878">
    <property type="entry name" value="Znf_CCHC"/>
</dbReference>
<dbReference type="InterPro" id="IPR041373">
    <property type="entry name" value="RT_RNaseH"/>
</dbReference>
<feature type="region of interest" description="Disordered" evidence="9">
    <location>
        <begin position="1273"/>
        <end position="1295"/>
    </location>
</feature>
<gene>
    <name evidence="14" type="primary">LOC113497413</name>
</gene>
<dbReference type="Pfam" id="PF00078">
    <property type="entry name" value="RVT_1"/>
    <property type="match status" value="1"/>
</dbReference>